<proteinExistence type="predicted"/>
<dbReference type="Pfam" id="PF09347">
    <property type="entry name" value="DUF1989"/>
    <property type="match status" value="1"/>
</dbReference>
<reference evidence="2 3" key="1">
    <citation type="submission" date="2019-02" db="EMBL/GenBank/DDBJ databases">
        <title>Draft genome sequences of novel Actinobacteria.</title>
        <authorList>
            <person name="Sahin N."/>
            <person name="Ay H."/>
            <person name="Saygin H."/>
        </authorList>
    </citation>
    <scope>NUCLEOTIDE SEQUENCE [LARGE SCALE GENOMIC DNA]</scope>
    <source>
        <strain evidence="2 3">16K104</strain>
    </source>
</reference>
<keyword evidence="3" id="KW-1185">Reference proteome</keyword>
<comment type="caution">
    <text evidence="2">The sequence shown here is derived from an EMBL/GenBank/DDBJ whole genome shotgun (WGS) entry which is preliminary data.</text>
</comment>
<dbReference type="InterPro" id="IPR018959">
    <property type="entry name" value="DUF1989"/>
</dbReference>
<organism evidence="2 3">
    <name type="scientific">Kribbella turkmenica</name>
    <dbReference type="NCBI Taxonomy" id="2530375"/>
    <lineage>
        <taxon>Bacteria</taxon>
        <taxon>Bacillati</taxon>
        <taxon>Actinomycetota</taxon>
        <taxon>Actinomycetes</taxon>
        <taxon>Propionibacteriales</taxon>
        <taxon>Kribbellaceae</taxon>
        <taxon>Kribbella</taxon>
    </lineage>
</organism>
<dbReference type="OrthoDB" id="9772660at2"/>
<dbReference type="PANTHER" id="PTHR31527">
    <property type="entry name" value="RE64534P"/>
    <property type="match status" value="1"/>
</dbReference>
<dbReference type="Proteomes" id="UP000295172">
    <property type="component" value="Unassembled WGS sequence"/>
</dbReference>
<dbReference type="AlphaFoldDB" id="A0A4R4WRN2"/>
<gene>
    <name evidence="2" type="ORF">E1218_25855</name>
</gene>
<sequence>MVTETLSRRVVVPARSGRAIRVGRGERFRVVDLAGAQVGDLFAFGDDGRSVLTEHLSASHTRAHTERSFPAVGDDFVTDLRRPILRVVADDSPGRHDLLIAACDPARYAALGVPDHPSCAQNLADALSGLGLVSGVPVPQPVNVFMNVPVADDGTLGWLPAPTAPGDSITFEATTDCVVVVSACPQDLTGINGTEPSPLAIDQPGVDHR</sequence>
<protein>
    <submittedName>
        <fullName evidence="2">Urea carboxylase-associated family protein</fullName>
    </submittedName>
</protein>
<evidence type="ECO:0000259" key="1">
    <source>
        <dbReference type="Pfam" id="PF09347"/>
    </source>
</evidence>
<evidence type="ECO:0000313" key="3">
    <source>
        <dbReference type="Proteomes" id="UP000295172"/>
    </source>
</evidence>
<evidence type="ECO:0000313" key="2">
    <source>
        <dbReference type="EMBL" id="TDD18530.1"/>
    </source>
</evidence>
<dbReference type="RefSeq" id="WP_132324556.1">
    <property type="nucleotide sequence ID" value="NZ_SMKR01000131.1"/>
</dbReference>
<dbReference type="EMBL" id="SMKR01000131">
    <property type="protein sequence ID" value="TDD18530.1"/>
    <property type="molecule type" value="Genomic_DNA"/>
</dbReference>
<name>A0A4R4WRN2_9ACTN</name>
<dbReference type="PANTHER" id="PTHR31527:SF0">
    <property type="entry name" value="RE64534P"/>
    <property type="match status" value="1"/>
</dbReference>
<feature type="domain" description="DUF1989" evidence="1">
    <location>
        <begin position="11"/>
        <end position="178"/>
    </location>
</feature>
<accession>A0A4R4WRN2</accession>